<evidence type="ECO:0008006" key="3">
    <source>
        <dbReference type="Google" id="ProtNLM"/>
    </source>
</evidence>
<evidence type="ECO:0000313" key="1">
    <source>
        <dbReference type="EMBL" id="KAE9398259.1"/>
    </source>
</evidence>
<dbReference type="OrthoDB" id="2745898at2759"/>
<sequence>MDRFSALPDEILDLISGEVQEPRSLFYLSLVSKNCYHVFGRRLYESVKSGDKQIDTVALLENERRPLTSPHPASFVKTLELEFFPLDPEWDVEEKEWQEQETIRENLFKRQADSALKNVAKYAVLRRLELDFPEINLHEVLKKLTLTKFGHLRQLVIRCPIPERQSLELFESLCQSSPTLNYLELH</sequence>
<protein>
    <recommendedName>
        <fullName evidence="3">F-box domain-containing protein</fullName>
    </recommendedName>
</protein>
<dbReference type="AlphaFoldDB" id="A0A6A4HIA2"/>
<evidence type="ECO:0000313" key="2">
    <source>
        <dbReference type="Proteomes" id="UP000799118"/>
    </source>
</evidence>
<accession>A0A6A4HIA2</accession>
<gene>
    <name evidence="1" type="ORF">BT96DRAFT_920923</name>
</gene>
<organism evidence="1 2">
    <name type="scientific">Gymnopus androsaceus JB14</name>
    <dbReference type="NCBI Taxonomy" id="1447944"/>
    <lineage>
        <taxon>Eukaryota</taxon>
        <taxon>Fungi</taxon>
        <taxon>Dikarya</taxon>
        <taxon>Basidiomycota</taxon>
        <taxon>Agaricomycotina</taxon>
        <taxon>Agaricomycetes</taxon>
        <taxon>Agaricomycetidae</taxon>
        <taxon>Agaricales</taxon>
        <taxon>Marasmiineae</taxon>
        <taxon>Omphalotaceae</taxon>
        <taxon>Gymnopus</taxon>
    </lineage>
</organism>
<reference evidence="1" key="1">
    <citation type="journal article" date="2019" name="Environ. Microbiol.">
        <title>Fungal ecological strategies reflected in gene transcription - a case study of two litter decomposers.</title>
        <authorList>
            <person name="Barbi F."/>
            <person name="Kohler A."/>
            <person name="Barry K."/>
            <person name="Baskaran P."/>
            <person name="Daum C."/>
            <person name="Fauchery L."/>
            <person name="Ihrmark K."/>
            <person name="Kuo A."/>
            <person name="LaButti K."/>
            <person name="Lipzen A."/>
            <person name="Morin E."/>
            <person name="Grigoriev I.V."/>
            <person name="Henrissat B."/>
            <person name="Lindahl B."/>
            <person name="Martin F."/>
        </authorList>
    </citation>
    <scope>NUCLEOTIDE SEQUENCE</scope>
    <source>
        <strain evidence="1">JB14</strain>
    </source>
</reference>
<name>A0A6A4HIA2_9AGAR</name>
<dbReference type="EMBL" id="ML769485">
    <property type="protein sequence ID" value="KAE9398259.1"/>
    <property type="molecule type" value="Genomic_DNA"/>
</dbReference>
<keyword evidence="2" id="KW-1185">Reference proteome</keyword>
<dbReference type="Proteomes" id="UP000799118">
    <property type="component" value="Unassembled WGS sequence"/>
</dbReference>
<proteinExistence type="predicted"/>